<reference evidence="2 3" key="1">
    <citation type="submission" date="2016-10" db="EMBL/GenBank/DDBJ databases">
        <authorList>
            <person name="de Groot N.N."/>
        </authorList>
    </citation>
    <scope>NUCLEOTIDE SEQUENCE [LARGE SCALE GENOMIC DNA]</scope>
    <source>
        <strain evidence="2 3">DSM 26000</strain>
    </source>
</reference>
<evidence type="ECO:0000313" key="2">
    <source>
        <dbReference type="EMBL" id="SFI35037.1"/>
    </source>
</evidence>
<sequence>MKEKNSLRNFFLKFSGEDFQIINRSGTSNVFVGIGVFVFMIFILCCVSGFSFLYNAFQGNIFLSVPIGIFWGLLVAVIYVFLNYTITPTLLPTPIKKNNKIIGEVKMLVFNYNISFFFRLGFIIFLAVIVSQPLNVLLLKNSSQRSVDRYKIEYKLNEVLSADSSFVKKEMEYRSKFEERFKILSLQDSVNLKKSYSVISQKIENDNISLINGLFFKKDLEKLKRLPFSGKNQQKFDDIYSNIENLLFDETTEDQKFLENIKEIKFNNQYLEKDFQEYKNNVVSVIQEKKEHYEKLAKLVDKSNFYITTMRIILKENPLSWAVISFAVFTFIFPVYQKYSVGKKKSFFKMKQEIEMNFVQNNYNEHVKKYGITLQKRLEKLNQDLVNNLSEEMKKLEKYDVLKYERVRTENEKEVADIFAEKYQFWKNPPFRTKKTESIIVHKSEKDFLDFIHHSES</sequence>
<accession>A0A1I3HHH8</accession>
<keyword evidence="1" id="KW-0472">Membrane</keyword>
<feature type="transmembrane region" description="Helical" evidence="1">
    <location>
        <begin position="116"/>
        <end position="139"/>
    </location>
</feature>
<feature type="transmembrane region" description="Helical" evidence="1">
    <location>
        <begin position="61"/>
        <end position="82"/>
    </location>
</feature>
<evidence type="ECO:0000256" key="1">
    <source>
        <dbReference type="SAM" id="Phobius"/>
    </source>
</evidence>
<keyword evidence="3" id="KW-1185">Reference proteome</keyword>
<proteinExistence type="predicted"/>
<feature type="transmembrane region" description="Helical" evidence="1">
    <location>
        <begin position="319"/>
        <end position="336"/>
    </location>
</feature>
<organism evidence="2 3">
    <name type="scientific">Halpernia frigidisoli</name>
    <dbReference type="NCBI Taxonomy" id="1125876"/>
    <lineage>
        <taxon>Bacteria</taxon>
        <taxon>Pseudomonadati</taxon>
        <taxon>Bacteroidota</taxon>
        <taxon>Flavobacteriia</taxon>
        <taxon>Flavobacteriales</taxon>
        <taxon>Weeksellaceae</taxon>
        <taxon>Chryseobacterium group</taxon>
        <taxon>Halpernia</taxon>
    </lineage>
</organism>
<dbReference type="RefSeq" id="WP_090080534.1">
    <property type="nucleotide sequence ID" value="NZ_FOQT01000004.1"/>
</dbReference>
<gene>
    <name evidence="2" type="ORF">SAMN05443292_2204</name>
</gene>
<keyword evidence="1" id="KW-0812">Transmembrane</keyword>
<dbReference type="Pfam" id="PF14362">
    <property type="entry name" value="DUF4407"/>
    <property type="match status" value="1"/>
</dbReference>
<dbReference type="AlphaFoldDB" id="A0A1I3HHH8"/>
<dbReference type="STRING" id="1125876.SAMN05443292_2204"/>
<dbReference type="EMBL" id="FOQT01000004">
    <property type="protein sequence ID" value="SFI35037.1"/>
    <property type="molecule type" value="Genomic_DNA"/>
</dbReference>
<dbReference type="InterPro" id="IPR025519">
    <property type="entry name" value="DUF4407"/>
</dbReference>
<dbReference type="OrthoDB" id="639894at2"/>
<protein>
    <recommendedName>
        <fullName evidence="4">DUF4407 domain-containing protein</fullName>
    </recommendedName>
</protein>
<feature type="transmembrane region" description="Helical" evidence="1">
    <location>
        <begin position="30"/>
        <end position="54"/>
    </location>
</feature>
<keyword evidence="1" id="KW-1133">Transmembrane helix</keyword>
<evidence type="ECO:0000313" key="3">
    <source>
        <dbReference type="Proteomes" id="UP000198931"/>
    </source>
</evidence>
<name>A0A1I3HHH8_9FLAO</name>
<evidence type="ECO:0008006" key="4">
    <source>
        <dbReference type="Google" id="ProtNLM"/>
    </source>
</evidence>
<dbReference type="Proteomes" id="UP000198931">
    <property type="component" value="Unassembled WGS sequence"/>
</dbReference>